<dbReference type="Proteomes" id="UP000429232">
    <property type="component" value="Chromosome"/>
</dbReference>
<protein>
    <submittedName>
        <fullName evidence="1">Response regulator transcription factor</fullName>
    </submittedName>
</protein>
<dbReference type="Pfam" id="PF00072">
    <property type="entry name" value="Response_reg"/>
    <property type="match status" value="1"/>
</dbReference>
<dbReference type="SUPFAM" id="SSF52172">
    <property type="entry name" value="CheY-like"/>
    <property type="match status" value="1"/>
</dbReference>
<dbReference type="AlphaFoldDB" id="A0A6I4HYT8"/>
<proteinExistence type="predicted"/>
<dbReference type="GO" id="GO:0000160">
    <property type="term" value="P:phosphorelay signal transduction system"/>
    <property type="evidence" value="ECO:0007669"/>
    <property type="project" value="InterPro"/>
</dbReference>
<evidence type="ECO:0000313" key="1">
    <source>
        <dbReference type="EMBL" id="QQL50235.1"/>
    </source>
</evidence>
<dbReference type="InterPro" id="IPR011006">
    <property type="entry name" value="CheY-like_superfamily"/>
</dbReference>
<dbReference type="RefSeq" id="WP_157522706.1">
    <property type="nucleotide sequence ID" value="NZ_CP066775.1"/>
</dbReference>
<dbReference type="InterPro" id="IPR001789">
    <property type="entry name" value="Sig_transdc_resp-reg_receiver"/>
</dbReference>
<name>A0A6I4HYT8_9SPHI</name>
<dbReference type="PROSITE" id="PS50110">
    <property type="entry name" value="RESPONSE_REGULATORY"/>
    <property type="match status" value="1"/>
</dbReference>
<keyword evidence="2" id="KW-1185">Reference proteome</keyword>
<dbReference type="KEGG" id="mgik:GO620_001925"/>
<gene>
    <name evidence="1" type="ORF">GO620_001925</name>
</gene>
<dbReference type="Gene3D" id="3.40.50.2300">
    <property type="match status" value="1"/>
</dbReference>
<evidence type="ECO:0000313" key="2">
    <source>
        <dbReference type="Proteomes" id="UP000429232"/>
    </source>
</evidence>
<dbReference type="SMART" id="SM00448">
    <property type="entry name" value="REC"/>
    <property type="match status" value="1"/>
</dbReference>
<accession>A0A6I4HYT8</accession>
<sequence>MSGSLTKKKILVLDQDWRMLSTINQISEHGDFDIHIIYDSNSVYQKAKFISPDLIILDYLLIGNDCGLICQDLKDDELLHTIPIIIVTAFKTSKVKLDAYRYDALFVKPLDMNVLATRIDYLMAS</sequence>
<dbReference type="CDD" id="cd00156">
    <property type="entry name" value="REC"/>
    <property type="match status" value="1"/>
</dbReference>
<reference evidence="1 2" key="1">
    <citation type="submission" date="2020-12" db="EMBL/GenBank/DDBJ databases">
        <title>HMF7856_wgs.fasta genome submission.</title>
        <authorList>
            <person name="Kang H."/>
            <person name="Kim H."/>
            <person name="Joh K."/>
        </authorList>
    </citation>
    <scope>NUCLEOTIDE SEQUENCE [LARGE SCALE GENOMIC DNA]</scope>
    <source>
        <strain evidence="1 2">HMF7856</strain>
    </source>
</reference>
<organism evidence="1 2">
    <name type="scientific">Mucilaginibacter ginkgonis</name>
    <dbReference type="NCBI Taxonomy" id="2682091"/>
    <lineage>
        <taxon>Bacteria</taxon>
        <taxon>Pseudomonadati</taxon>
        <taxon>Bacteroidota</taxon>
        <taxon>Sphingobacteriia</taxon>
        <taxon>Sphingobacteriales</taxon>
        <taxon>Sphingobacteriaceae</taxon>
        <taxon>Mucilaginibacter</taxon>
    </lineage>
</organism>
<dbReference type="EMBL" id="CP066775">
    <property type="protein sequence ID" value="QQL50235.1"/>
    <property type="molecule type" value="Genomic_DNA"/>
</dbReference>